<sequence>MFVASSSTALKTNVSEDACSASTSTCKSILFNNNSNNGVTLNVRCVEFAGVCLDLRHVKFSTSGANCDREYIIFLNVKRAIYRNFKITSDMSLETLALYIYQNVLYTVDGRLQSRSAVAYDCFVQNERDFNRSIVIKCGAEARIVVAAAIHFYENYHQRVSGYMDFERRWTKDVDCLYNAMDEKERAKLDREYEMQLLEFT</sequence>
<proteinExistence type="predicted"/>
<reference evidence="1 2" key="1">
    <citation type="journal article" date="2015" name="Genome Announc.">
        <title>Genome Sequence of an Alphabaculovirus Isolated from the Oak Looper, Lambdina fiscellaria, Contains a Putative 2-Kilobase-Pair Transposable Element Encoding a Transposase and a FLYWCH Domain-Containing Protein.</title>
        <authorList>
            <person name="Rohrmann G.F."/>
            <person name="Erlandson M.A."/>
            <person name="Theilmann D.A."/>
        </authorList>
    </citation>
    <scope>NUCLEOTIDE SEQUENCE [LARGE SCALE GENOMIC DNA]</scope>
    <source>
        <strain evidence="1">GR15</strain>
    </source>
</reference>
<dbReference type="OrthoDB" id="19330at10239"/>
<protein>
    <submittedName>
        <fullName evidence="1">Ac57</fullName>
    </submittedName>
</protein>
<dbReference type="Proteomes" id="UP000201190">
    <property type="component" value="Segment"/>
</dbReference>
<dbReference type="GeneID" id="24170918"/>
<dbReference type="KEGG" id="vg:24170918"/>
<dbReference type="InterPro" id="IPR009264">
    <property type="entry name" value="AcMNPV_Orf57"/>
</dbReference>
<keyword evidence="2" id="KW-1185">Reference proteome</keyword>
<dbReference type="Pfam" id="PF06033">
    <property type="entry name" value="DUF918"/>
    <property type="match status" value="1"/>
</dbReference>
<name>A0A0E3URR8_9ABAC</name>
<dbReference type="EMBL" id="KP752043">
    <property type="protein sequence ID" value="AKC91714.1"/>
    <property type="molecule type" value="Genomic_DNA"/>
</dbReference>
<evidence type="ECO:0000313" key="1">
    <source>
        <dbReference type="EMBL" id="AKC91714.1"/>
    </source>
</evidence>
<dbReference type="RefSeq" id="YP_009133297.1">
    <property type="nucleotide sequence ID" value="NC_026922.1"/>
</dbReference>
<accession>A0A0E3URR8</accession>
<evidence type="ECO:0000313" key="2">
    <source>
        <dbReference type="Proteomes" id="UP000201190"/>
    </source>
</evidence>
<organism evidence="1 2">
    <name type="scientific">Lambdina fiscellaria nucleopolyhedrovirus</name>
    <dbReference type="NCBI Taxonomy" id="1642929"/>
    <lineage>
        <taxon>Viruses</taxon>
        <taxon>Viruses incertae sedis</taxon>
        <taxon>Naldaviricetes</taxon>
        <taxon>Lefavirales</taxon>
        <taxon>Baculoviridae</taxon>
        <taxon>Alphabaculovirus</taxon>
        <taxon>Alphabaculovirus lafiscellariae</taxon>
    </lineage>
</organism>